<dbReference type="GO" id="GO:0044550">
    <property type="term" value="P:secondary metabolite biosynthetic process"/>
    <property type="evidence" value="ECO:0007669"/>
    <property type="project" value="TreeGrafter"/>
</dbReference>
<evidence type="ECO:0000313" key="5">
    <source>
        <dbReference type="EMBL" id="TKC64010.1"/>
    </source>
</evidence>
<evidence type="ECO:0000313" key="6">
    <source>
        <dbReference type="Proteomes" id="UP000309594"/>
    </source>
</evidence>
<dbReference type="FunFam" id="3.40.50.12780:FF:000012">
    <property type="entry name" value="Non-ribosomal peptide synthetase"/>
    <property type="match status" value="1"/>
</dbReference>
<dbReference type="Pfam" id="PF00501">
    <property type="entry name" value="AMP-binding"/>
    <property type="match status" value="1"/>
</dbReference>
<feature type="domain" description="Carrier" evidence="4">
    <location>
        <begin position="545"/>
        <end position="620"/>
    </location>
</feature>
<dbReference type="PANTHER" id="PTHR45527">
    <property type="entry name" value="NONRIBOSOMAL PEPTIDE SYNTHETASE"/>
    <property type="match status" value="1"/>
</dbReference>
<proteinExistence type="predicted"/>
<dbReference type="InterPro" id="IPR029058">
    <property type="entry name" value="AB_hydrolase_fold"/>
</dbReference>
<dbReference type="EMBL" id="SWDX01000002">
    <property type="protein sequence ID" value="TKC64010.1"/>
    <property type="molecule type" value="Genomic_DNA"/>
</dbReference>
<organism evidence="5 6">
    <name type="scientific">Pedobacter hiemivivus</name>
    <dbReference type="NCBI Taxonomy" id="2530454"/>
    <lineage>
        <taxon>Bacteria</taxon>
        <taxon>Pseudomonadati</taxon>
        <taxon>Bacteroidota</taxon>
        <taxon>Sphingobacteriia</taxon>
        <taxon>Sphingobacteriales</taxon>
        <taxon>Sphingobacteriaceae</taxon>
        <taxon>Pedobacter</taxon>
    </lineage>
</organism>
<dbReference type="Pfam" id="PF00550">
    <property type="entry name" value="PP-binding"/>
    <property type="match status" value="1"/>
</dbReference>
<evidence type="ECO:0000256" key="3">
    <source>
        <dbReference type="ARBA" id="ARBA00022553"/>
    </source>
</evidence>
<dbReference type="SUPFAM" id="SSF56801">
    <property type="entry name" value="Acetyl-CoA synthetase-like"/>
    <property type="match status" value="1"/>
</dbReference>
<gene>
    <name evidence="5" type="ORF">FBD94_06620</name>
</gene>
<dbReference type="InterPro" id="IPR009081">
    <property type="entry name" value="PP-bd_ACP"/>
</dbReference>
<protein>
    <submittedName>
        <fullName evidence="5">Amino acid adenylation domain-containing protein</fullName>
    </submittedName>
</protein>
<accession>A0A4U1GLW6</accession>
<dbReference type="AlphaFoldDB" id="A0A4U1GLW6"/>
<keyword evidence="2" id="KW-0596">Phosphopantetheine</keyword>
<dbReference type="Gene3D" id="3.40.50.1820">
    <property type="entry name" value="alpha/beta hydrolase"/>
    <property type="match status" value="1"/>
</dbReference>
<dbReference type="PANTHER" id="PTHR45527:SF1">
    <property type="entry name" value="FATTY ACID SYNTHASE"/>
    <property type="match status" value="1"/>
</dbReference>
<dbReference type="PROSITE" id="PS50075">
    <property type="entry name" value="CARRIER"/>
    <property type="match status" value="1"/>
</dbReference>
<dbReference type="Gene3D" id="2.30.38.10">
    <property type="entry name" value="Luciferase, Domain 3"/>
    <property type="match status" value="1"/>
</dbReference>
<dbReference type="Pfam" id="PF00975">
    <property type="entry name" value="Thioesterase"/>
    <property type="match status" value="1"/>
</dbReference>
<dbReference type="FunFam" id="1.10.1200.10:FF:000005">
    <property type="entry name" value="Nonribosomal peptide synthetase 1"/>
    <property type="match status" value="1"/>
</dbReference>
<dbReference type="Gene3D" id="1.10.1200.10">
    <property type="entry name" value="ACP-like"/>
    <property type="match status" value="1"/>
</dbReference>
<evidence type="ECO:0000256" key="1">
    <source>
        <dbReference type="ARBA" id="ARBA00001957"/>
    </source>
</evidence>
<dbReference type="InterPro" id="IPR045851">
    <property type="entry name" value="AMP-bd_C_sf"/>
</dbReference>
<comment type="caution">
    <text evidence="5">The sequence shown here is derived from an EMBL/GenBank/DDBJ whole genome shotgun (WGS) entry which is preliminary data.</text>
</comment>
<sequence>MSDKSSHALPMLTDEELQELAVFNDTVTPYPRYKTLNIIFEEQALKTPDHVALQLGSKLLTYKELNDKSNQLARHIVELGVKPGDNIGLLTARNFEMIIGMYAILKAGGAYVPVDPEYPIERQQYILSDAAVGLLVTDTTYPINALMPDLRSLAVSTVAFEKYSASNLNLSIDSRQLAYTIYTSGSTGKPKGVMIEHHSAVNLVLWVNNRFNIGSDDRLLFITSMCFDLSVYDVFGILAAGGSLVIAAQAQVNDLNELLHMLQHYQITFWDSVPSTLDYLVRELESTNTEYRQDHLRLVFLSGDWIPLSLPDRIKQFFPSANVISLGGATEATVWSNYFPVEKVEANWKSIPYGKPIANNFFYILNDQLQPVPSGEVGELFIGGVGVARGYANNAEKTAAAFLADPFNKNDGGRMYRTGDQGLMLPGMNMEFIGRKDDQVKIHGFRVELGEIEYLLNQYAYVKSAVVLAKKNNDGQKDLIGFIVPIDKFDKEAVIADLKLSLPDYMIPAIWIAVQKFPLNINGKIDRKALLDMEIPADVSRLHTKAVTPLEKTMASIWEEVFDIENIGVEDNFFELGGHSLMALQIMSHFERDTGLKLPAVRLFKYPTILSLLASISDADEVKKSESLIPIKPTGSKMPLYIIHGDGLYVLSFKDLAKYVDDEQPLYGLQPADLNGVNQNIKTMADIAGHYVDEIIDHNPNGPYAIAGYSFGGYVAIEMARQLAALGKEVKMLGIFDTDAENVFYNKSWRVKLARKIKRQVPKLLWILKSFIKAPFNTLSYQYNLFVKRMHELFYKLGLEKDPKNEGVYSHINAINQKHQEAFKAYNMESFNNKIYLFKAEKRVYFVDDFKYLGWNKYAKNGVKVFDVPGDHATMLHQPNVREFGEKLQEALNNC</sequence>
<dbReference type="NCBIfam" id="TIGR01733">
    <property type="entry name" value="AA-adenyl-dom"/>
    <property type="match status" value="1"/>
</dbReference>
<dbReference type="Proteomes" id="UP000309594">
    <property type="component" value="Unassembled WGS sequence"/>
</dbReference>
<reference evidence="5 6" key="1">
    <citation type="submission" date="2019-04" db="EMBL/GenBank/DDBJ databases">
        <title>Pedobacter sp. RP-1-16 sp. nov., isolated from Arctic soil.</title>
        <authorList>
            <person name="Dahal R.H."/>
            <person name="Kim D.-U."/>
        </authorList>
    </citation>
    <scope>NUCLEOTIDE SEQUENCE [LARGE SCALE GENOMIC DNA]</scope>
    <source>
        <strain evidence="5 6">RP-1-16</strain>
    </source>
</reference>
<dbReference type="GO" id="GO:0043041">
    <property type="term" value="P:amino acid activation for nonribosomal peptide biosynthetic process"/>
    <property type="evidence" value="ECO:0007669"/>
    <property type="project" value="TreeGrafter"/>
</dbReference>
<dbReference type="GO" id="GO:0031177">
    <property type="term" value="F:phosphopantetheine binding"/>
    <property type="evidence" value="ECO:0007669"/>
    <property type="project" value="TreeGrafter"/>
</dbReference>
<evidence type="ECO:0000259" key="4">
    <source>
        <dbReference type="PROSITE" id="PS50075"/>
    </source>
</evidence>
<dbReference type="RefSeq" id="WP_136879555.1">
    <property type="nucleotide sequence ID" value="NZ_SWDX01000002.1"/>
</dbReference>
<dbReference type="SUPFAM" id="SSF47336">
    <property type="entry name" value="ACP-like"/>
    <property type="match status" value="1"/>
</dbReference>
<dbReference type="Gene3D" id="3.40.50.980">
    <property type="match status" value="2"/>
</dbReference>
<dbReference type="GO" id="GO:0005737">
    <property type="term" value="C:cytoplasm"/>
    <property type="evidence" value="ECO:0007669"/>
    <property type="project" value="TreeGrafter"/>
</dbReference>
<dbReference type="Gene3D" id="3.30.300.30">
    <property type="match status" value="1"/>
</dbReference>
<dbReference type="InterPro" id="IPR036736">
    <property type="entry name" value="ACP-like_sf"/>
</dbReference>
<name>A0A4U1GLW6_9SPHI</name>
<dbReference type="FunFam" id="3.40.50.980:FF:000001">
    <property type="entry name" value="Non-ribosomal peptide synthetase"/>
    <property type="match status" value="1"/>
</dbReference>
<dbReference type="InterPro" id="IPR000873">
    <property type="entry name" value="AMP-dep_synth/lig_dom"/>
</dbReference>
<comment type="cofactor">
    <cofactor evidence="1">
        <name>pantetheine 4'-phosphate</name>
        <dbReference type="ChEBI" id="CHEBI:47942"/>
    </cofactor>
</comment>
<dbReference type="InterPro" id="IPR001031">
    <property type="entry name" value="Thioesterase"/>
</dbReference>
<dbReference type="SUPFAM" id="SSF53474">
    <property type="entry name" value="alpha/beta-Hydrolases"/>
    <property type="match status" value="1"/>
</dbReference>
<evidence type="ECO:0000256" key="2">
    <source>
        <dbReference type="ARBA" id="ARBA00022450"/>
    </source>
</evidence>
<keyword evidence="3" id="KW-0597">Phosphoprotein</keyword>
<dbReference type="InterPro" id="IPR010071">
    <property type="entry name" value="AA_adenyl_dom"/>
</dbReference>